<evidence type="ECO:0000256" key="4">
    <source>
        <dbReference type="ARBA" id="ARBA00023136"/>
    </source>
</evidence>
<feature type="transmembrane region" description="Helical" evidence="5">
    <location>
        <begin position="172"/>
        <end position="191"/>
    </location>
</feature>
<reference evidence="7" key="2">
    <citation type="submission" date="2021-04" db="EMBL/GenBank/DDBJ databases">
        <authorList>
            <person name="Gilroy R."/>
        </authorList>
    </citation>
    <scope>NUCLEOTIDE SEQUENCE</scope>
    <source>
        <strain evidence="7">B5-657</strain>
    </source>
</reference>
<feature type="transmembrane region" description="Helical" evidence="5">
    <location>
        <begin position="106"/>
        <end position="125"/>
    </location>
</feature>
<name>A0A9E2KB83_9FIRM</name>
<evidence type="ECO:0000256" key="2">
    <source>
        <dbReference type="ARBA" id="ARBA00022692"/>
    </source>
</evidence>
<feature type="transmembrane region" description="Helical" evidence="5">
    <location>
        <begin position="73"/>
        <end position="94"/>
    </location>
</feature>
<protein>
    <submittedName>
        <fullName evidence="7">Calcium/sodium antiporter</fullName>
    </submittedName>
</protein>
<evidence type="ECO:0000256" key="3">
    <source>
        <dbReference type="ARBA" id="ARBA00022989"/>
    </source>
</evidence>
<sequence length="321" mass="34378">MLLQVIILTISFFVLIKGADTFVESASAVAKHLNVPDILIGLTIVAFGTSAPEASVSIRAVLAENSDMVLGNIIGSNILNILLILGISSIIAPIRVQDSTIKKEIPFLFLVSLLMGILLMDTTLGEGTINMISRSDGFVILIFFTIFIYYLVTLAKNGQSEEIETKYSLKQAILYTILGLAAIVIGGDYVVDSATHIAVYLGVGQKFIALTIVALGTSLPELVTSITAARKGKQDLAIGNVIGSNIFNICFVAGFPAAFLGNIIPSTSVTLDLIVMILATVLLFFFSYSNKKISKGEGISFLVIFVLYYGYLIISQLGGIY</sequence>
<dbReference type="EMBL" id="JAHLFQ010000022">
    <property type="protein sequence ID" value="MBU3803391.1"/>
    <property type="molecule type" value="Genomic_DNA"/>
</dbReference>
<feature type="domain" description="Sodium/calcium exchanger membrane region" evidence="6">
    <location>
        <begin position="5"/>
        <end position="152"/>
    </location>
</feature>
<keyword evidence="3 5" id="KW-1133">Transmembrane helix</keyword>
<gene>
    <name evidence="7" type="ORF">H9872_01340</name>
</gene>
<dbReference type="Pfam" id="PF01699">
    <property type="entry name" value="Na_Ca_ex"/>
    <property type="match status" value="2"/>
</dbReference>
<dbReference type="GO" id="GO:0005886">
    <property type="term" value="C:plasma membrane"/>
    <property type="evidence" value="ECO:0007669"/>
    <property type="project" value="TreeGrafter"/>
</dbReference>
<comment type="caution">
    <text evidence="7">The sequence shown here is derived from an EMBL/GenBank/DDBJ whole genome shotgun (WGS) entry which is preliminary data.</text>
</comment>
<organism evidence="7 8">
    <name type="scientific">Candidatus Cellulosilyticum pullistercoris</name>
    <dbReference type="NCBI Taxonomy" id="2838521"/>
    <lineage>
        <taxon>Bacteria</taxon>
        <taxon>Bacillati</taxon>
        <taxon>Bacillota</taxon>
        <taxon>Clostridia</taxon>
        <taxon>Lachnospirales</taxon>
        <taxon>Cellulosilyticaceae</taxon>
        <taxon>Cellulosilyticum</taxon>
    </lineage>
</organism>
<dbReference type="InterPro" id="IPR004481">
    <property type="entry name" value="K/Na/Ca-exchanger"/>
</dbReference>
<evidence type="ECO:0000313" key="8">
    <source>
        <dbReference type="Proteomes" id="UP000824229"/>
    </source>
</evidence>
<feature type="transmembrane region" description="Helical" evidence="5">
    <location>
        <begin position="263"/>
        <end position="286"/>
    </location>
</feature>
<feature type="domain" description="Sodium/calcium exchanger membrane region" evidence="6">
    <location>
        <begin position="172"/>
        <end position="312"/>
    </location>
</feature>
<keyword evidence="2 5" id="KW-0812">Transmembrane</keyword>
<dbReference type="GO" id="GO:0006874">
    <property type="term" value="P:intracellular calcium ion homeostasis"/>
    <property type="evidence" value="ECO:0007669"/>
    <property type="project" value="TreeGrafter"/>
</dbReference>
<dbReference type="AlphaFoldDB" id="A0A9E2KB83"/>
<keyword evidence="4 5" id="KW-0472">Membrane</keyword>
<dbReference type="InterPro" id="IPR044880">
    <property type="entry name" value="NCX_ion-bd_dom_sf"/>
</dbReference>
<evidence type="ECO:0000256" key="1">
    <source>
        <dbReference type="ARBA" id="ARBA00004141"/>
    </source>
</evidence>
<dbReference type="PANTHER" id="PTHR10846">
    <property type="entry name" value="SODIUM/POTASSIUM/CALCIUM EXCHANGER"/>
    <property type="match status" value="1"/>
</dbReference>
<comment type="subcellular location">
    <subcellularLocation>
        <location evidence="1">Membrane</location>
        <topology evidence="1">Multi-pass membrane protein</topology>
    </subcellularLocation>
</comment>
<proteinExistence type="predicted"/>
<reference evidence="7" key="1">
    <citation type="journal article" date="2021" name="PeerJ">
        <title>Extensive microbial diversity within the chicken gut microbiome revealed by metagenomics and culture.</title>
        <authorList>
            <person name="Gilroy R."/>
            <person name="Ravi A."/>
            <person name="Getino M."/>
            <person name="Pursley I."/>
            <person name="Horton D.L."/>
            <person name="Alikhan N.F."/>
            <person name="Baker D."/>
            <person name="Gharbi K."/>
            <person name="Hall N."/>
            <person name="Watson M."/>
            <person name="Adriaenssens E.M."/>
            <person name="Foster-Nyarko E."/>
            <person name="Jarju S."/>
            <person name="Secka A."/>
            <person name="Antonio M."/>
            <person name="Oren A."/>
            <person name="Chaudhuri R.R."/>
            <person name="La Ragione R."/>
            <person name="Hildebrand F."/>
            <person name="Pallen M.J."/>
        </authorList>
    </citation>
    <scope>NUCLEOTIDE SEQUENCE</scope>
    <source>
        <strain evidence="7">B5-657</strain>
    </source>
</reference>
<accession>A0A9E2KB83</accession>
<feature type="transmembrane region" description="Helical" evidence="5">
    <location>
        <begin position="298"/>
        <end position="318"/>
    </location>
</feature>
<dbReference type="InterPro" id="IPR004837">
    <property type="entry name" value="NaCa_Exmemb"/>
</dbReference>
<dbReference type="PANTHER" id="PTHR10846:SF8">
    <property type="entry name" value="INNER MEMBRANE PROTEIN YRBG"/>
    <property type="match status" value="1"/>
</dbReference>
<feature type="transmembrane region" description="Helical" evidence="5">
    <location>
        <begin position="236"/>
        <end position="257"/>
    </location>
</feature>
<dbReference type="GO" id="GO:0008273">
    <property type="term" value="F:calcium, potassium:sodium antiporter activity"/>
    <property type="evidence" value="ECO:0007669"/>
    <property type="project" value="TreeGrafter"/>
</dbReference>
<evidence type="ECO:0000256" key="5">
    <source>
        <dbReference type="SAM" id="Phobius"/>
    </source>
</evidence>
<dbReference type="GO" id="GO:0005262">
    <property type="term" value="F:calcium channel activity"/>
    <property type="evidence" value="ECO:0007669"/>
    <property type="project" value="TreeGrafter"/>
</dbReference>
<dbReference type="NCBIfam" id="TIGR00367">
    <property type="entry name" value="calcium/sodium antiporter"/>
    <property type="match status" value="1"/>
</dbReference>
<dbReference type="Proteomes" id="UP000824229">
    <property type="component" value="Unassembled WGS sequence"/>
</dbReference>
<evidence type="ECO:0000313" key="7">
    <source>
        <dbReference type="EMBL" id="MBU3803391.1"/>
    </source>
</evidence>
<feature type="transmembrane region" description="Helical" evidence="5">
    <location>
        <begin position="131"/>
        <end position="152"/>
    </location>
</feature>
<dbReference type="Gene3D" id="1.20.1420.30">
    <property type="entry name" value="NCX, central ion-binding region"/>
    <property type="match status" value="1"/>
</dbReference>
<evidence type="ECO:0000259" key="6">
    <source>
        <dbReference type="Pfam" id="PF01699"/>
    </source>
</evidence>